<evidence type="ECO:0000256" key="4">
    <source>
        <dbReference type="HAMAP-Rule" id="MF_00213"/>
    </source>
</evidence>
<evidence type="ECO:0000256" key="3">
    <source>
        <dbReference type="ARBA" id="ARBA00022833"/>
    </source>
</evidence>
<gene>
    <name evidence="4 5" type="primary">hypA</name>
    <name evidence="5" type="ORF">KX01_355</name>
</gene>
<dbReference type="GO" id="GO:0051604">
    <property type="term" value="P:protein maturation"/>
    <property type="evidence" value="ECO:0007669"/>
    <property type="project" value="InterPro"/>
</dbReference>
<dbReference type="NCBIfam" id="TIGR00100">
    <property type="entry name" value="hypA"/>
    <property type="match status" value="1"/>
</dbReference>
<dbReference type="RefSeq" id="WP_156860360.1">
    <property type="nucleotide sequence ID" value="NZ_CP009654.1"/>
</dbReference>
<dbReference type="PANTHER" id="PTHR34535:SF3">
    <property type="entry name" value="HYDROGENASE MATURATION FACTOR HYPA"/>
    <property type="match status" value="1"/>
</dbReference>
<evidence type="ECO:0000313" key="6">
    <source>
        <dbReference type="Proteomes" id="UP000182521"/>
    </source>
</evidence>
<comment type="similarity">
    <text evidence="4">Belongs to the HypA/HybF family.</text>
</comment>
<keyword evidence="2 4" id="KW-0479">Metal-binding</keyword>
<dbReference type="Pfam" id="PF01155">
    <property type="entry name" value="HypA"/>
    <property type="match status" value="1"/>
</dbReference>
<dbReference type="GO" id="GO:0008270">
    <property type="term" value="F:zinc ion binding"/>
    <property type="evidence" value="ECO:0007669"/>
    <property type="project" value="UniProtKB-UniRule"/>
</dbReference>
<dbReference type="AlphaFoldDB" id="A0A1J0KRL2"/>
<keyword evidence="1 4" id="KW-0533">Nickel</keyword>
<feature type="binding site" evidence="4">
    <location>
        <position position="79"/>
    </location>
    <ligand>
        <name>Zn(2+)</name>
        <dbReference type="ChEBI" id="CHEBI:29105"/>
    </ligand>
</feature>
<feature type="binding site" evidence="4">
    <location>
        <position position="92"/>
    </location>
    <ligand>
        <name>Zn(2+)</name>
        <dbReference type="ChEBI" id="CHEBI:29105"/>
    </ligand>
</feature>
<proteinExistence type="inferred from homology"/>
<dbReference type="PIRSF" id="PIRSF004761">
    <property type="entry name" value="Hydrgn_mat_HypA"/>
    <property type="match status" value="1"/>
</dbReference>
<dbReference type="KEGG" id="frc:KX01_355"/>
<dbReference type="OrthoDB" id="288014at2"/>
<dbReference type="Gene3D" id="3.30.2320.80">
    <property type="match status" value="1"/>
</dbReference>
<reference evidence="6" key="1">
    <citation type="submission" date="2014-10" db="EMBL/GenBank/DDBJ databases">
        <authorList>
            <person name="Kuske C.R."/>
            <person name="Challacombe J.F."/>
            <person name="Daligault H.E."/>
            <person name="Davenport K.W."/>
            <person name="Johnson S.L."/>
            <person name="Siddaramappa S."/>
            <person name="Petersen J.M."/>
        </authorList>
    </citation>
    <scope>NUCLEOTIDE SEQUENCE [LARGE SCALE GENOMIC DNA]</scope>
    <source>
        <strain evidence="6">CA97-1460</strain>
    </source>
</reference>
<dbReference type="HAMAP" id="MF_00213">
    <property type="entry name" value="HypA_HybF"/>
    <property type="match status" value="1"/>
</dbReference>
<evidence type="ECO:0000256" key="2">
    <source>
        <dbReference type="ARBA" id="ARBA00022723"/>
    </source>
</evidence>
<dbReference type="GO" id="GO:0016151">
    <property type="term" value="F:nickel cation binding"/>
    <property type="evidence" value="ECO:0007669"/>
    <property type="project" value="UniProtKB-UniRule"/>
</dbReference>
<sequence length="116" mass="13167">MSSRMHEFSLCQNIANIVIDNAQKEDRLVKEIVLKVGELAGVDVESLSFWFPVAVKDTDIKDAKLRLVHQKGEAQCNNCSEIYGLSQLYQSCPKCESYDKKILKGQELLVESIIYK</sequence>
<protein>
    <recommendedName>
        <fullName evidence="4">Hydrogenase maturation factor HypA</fullName>
    </recommendedName>
</protein>
<feature type="binding site" evidence="4">
    <location>
        <position position="6"/>
    </location>
    <ligand>
        <name>Ni(2+)</name>
        <dbReference type="ChEBI" id="CHEBI:49786"/>
    </ligand>
</feature>
<name>A0A1J0KRL2_9GAMM</name>
<comment type="function">
    <text evidence="4">Involved in the maturation of [NiFe] hydrogenases. Required for nickel insertion into the metal center of the hydrogenase.</text>
</comment>
<feature type="binding site" evidence="4">
    <location>
        <position position="95"/>
    </location>
    <ligand>
        <name>Zn(2+)</name>
        <dbReference type="ChEBI" id="CHEBI:29105"/>
    </ligand>
</feature>
<dbReference type="Proteomes" id="UP000182521">
    <property type="component" value="Chromosome"/>
</dbReference>
<keyword evidence="6" id="KW-1185">Reference proteome</keyword>
<evidence type="ECO:0000256" key="1">
    <source>
        <dbReference type="ARBA" id="ARBA00022596"/>
    </source>
</evidence>
<keyword evidence="3 4" id="KW-0862">Zinc</keyword>
<dbReference type="PANTHER" id="PTHR34535">
    <property type="entry name" value="HYDROGENASE MATURATION FACTOR HYPA"/>
    <property type="match status" value="1"/>
</dbReference>
<evidence type="ECO:0000313" key="5">
    <source>
        <dbReference type="EMBL" id="APC96338.1"/>
    </source>
</evidence>
<dbReference type="STRING" id="1542390.KX01_355"/>
<dbReference type="EMBL" id="CP009654">
    <property type="protein sequence ID" value="APC96338.1"/>
    <property type="molecule type" value="Genomic_DNA"/>
</dbReference>
<organism evidence="5 6">
    <name type="scientific">Francisella frigiditurris</name>
    <dbReference type="NCBI Taxonomy" id="1542390"/>
    <lineage>
        <taxon>Bacteria</taxon>
        <taxon>Pseudomonadati</taxon>
        <taxon>Pseudomonadota</taxon>
        <taxon>Gammaproteobacteria</taxon>
        <taxon>Thiotrichales</taxon>
        <taxon>Francisellaceae</taxon>
        <taxon>Francisella</taxon>
    </lineage>
</organism>
<dbReference type="InterPro" id="IPR000688">
    <property type="entry name" value="HypA/HybF"/>
</dbReference>
<feature type="binding site" evidence="4">
    <location>
        <position position="76"/>
    </location>
    <ligand>
        <name>Zn(2+)</name>
        <dbReference type="ChEBI" id="CHEBI:29105"/>
    </ligand>
</feature>
<accession>A0A1J0KRL2</accession>